<dbReference type="Gene3D" id="3.20.20.450">
    <property type="entry name" value="EAL domain"/>
    <property type="match status" value="1"/>
</dbReference>
<dbReference type="SMART" id="SM00052">
    <property type="entry name" value="EAL"/>
    <property type="match status" value="1"/>
</dbReference>
<feature type="transmembrane region" description="Helical" evidence="1">
    <location>
        <begin position="23"/>
        <end position="43"/>
    </location>
</feature>
<dbReference type="Gene3D" id="3.30.70.270">
    <property type="match status" value="1"/>
</dbReference>
<keyword evidence="1" id="KW-0812">Transmembrane</keyword>
<dbReference type="InterPro" id="IPR043128">
    <property type="entry name" value="Rev_trsase/Diguanyl_cyclase"/>
</dbReference>
<dbReference type="CDD" id="cd01948">
    <property type="entry name" value="EAL"/>
    <property type="match status" value="1"/>
</dbReference>
<evidence type="ECO:0000259" key="3">
    <source>
        <dbReference type="PROSITE" id="PS50887"/>
    </source>
</evidence>
<dbReference type="Pfam" id="PF00990">
    <property type="entry name" value="GGDEF"/>
    <property type="match status" value="1"/>
</dbReference>
<name>A0ABW8JW03_9GAMM</name>
<dbReference type="EMBL" id="JADIKM010000003">
    <property type="protein sequence ID" value="MFK2905048.1"/>
    <property type="molecule type" value="Genomic_DNA"/>
</dbReference>
<evidence type="ECO:0000313" key="5">
    <source>
        <dbReference type="Proteomes" id="UP001620460"/>
    </source>
</evidence>
<dbReference type="SUPFAM" id="SSF141868">
    <property type="entry name" value="EAL domain-like"/>
    <property type="match status" value="1"/>
</dbReference>
<dbReference type="Proteomes" id="UP001620460">
    <property type="component" value="Unassembled WGS sequence"/>
</dbReference>
<dbReference type="InterPro" id="IPR029787">
    <property type="entry name" value="Nucleotide_cyclase"/>
</dbReference>
<feature type="domain" description="GGDEF" evidence="3">
    <location>
        <begin position="237"/>
        <end position="370"/>
    </location>
</feature>
<keyword evidence="1" id="KW-0472">Membrane</keyword>
<reference evidence="4 5" key="1">
    <citation type="submission" date="2020-10" db="EMBL/GenBank/DDBJ databases">
        <title>Phylogeny of dyella-like bacteria.</title>
        <authorList>
            <person name="Fu J."/>
        </authorList>
    </citation>
    <scope>NUCLEOTIDE SEQUENCE [LARGE SCALE GENOMIC DNA]</scope>
    <source>
        <strain evidence="4 5">Gsoil3046</strain>
    </source>
</reference>
<accession>A0ABW8JW03</accession>
<dbReference type="PROSITE" id="PS50883">
    <property type="entry name" value="EAL"/>
    <property type="match status" value="1"/>
</dbReference>
<feature type="domain" description="EAL" evidence="2">
    <location>
        <begin position="379"/>
        <end position="633"/>
    </location>
</feature>
<dbReference type="PANTHER" id="PTHR44757:SF2">
    <property type="entry name" value="BIOFILM ARCHITECTURE MAINTENANCE PROTEIN MBAA"/>
    <property type="match status" value="1"/>
</dbReference>
<dbReference type="SUPFAM" id="SSF55073">
    <property type="entry name" value="Nucleotide cyclase"/>
    <property type="match status" value="1"/>
</dbReference>
<gene>
    <name evidence="4" type="ORF">ISP17_13885</name>
</gene>
<comment type="caution">
    <text evidence="4">The sequence shown here is derived from an EMBL/GenBank/DDBJ whole genome shotgun (WGS) entry which is preliminary data.</text>
</comment>
<feature type="transmembrane region" description="Helical" evidence="1">
    <location>
        <begin position="49"/>
        <end position="69"/>
    </location>
</feature>
<dbReference type="CDD" id="cd01949">
    <property type="entry name" value="GGDEF"/>
    <property type="match status" value="1"/>
</dbReference>
<dbReference type="InterPro" id="IPR035965">
    <property type="entry name" value="PAS-like_dom_sf"/>
</dbReference>
<keyword evidence="1" id="KW-1133">Transmembrane helix</keyword>
<dbReference type="InterPro" id="IPR001633">
    <property type="entry name" value="EAL_dom"/>
</dbReference>
<dbReference type="InterPro" id="IPR052155">
    <property type="entry name" value="Biofilm_reg_signaling"/>
</dbReference>
<evidence type="ECO:0000256" key="1">
    <source>
        <dbReference type="SAM" id="Phobius"/>
    </source>
</evidence>
<dbReference type="RefSeq" id="WP_404634127.1">
    <property type="nucleotide sequence ID" value="NZ_JADIKM010000003.1"/>
</dbReference>
<organism evidence="4 5">
    <name type="scientific">Dyella ginsengisoli</name>
    <dbReference type="NCBI Taxonomy" id="363848"/>
    <lineage>
        <taxon>Bacteria</taxon>
        <taxon>Pseudomonadati</taxon>
        <taxon>Pseudomonadota</taxon>
        <taxon>Gammaproteobacteria</taxon>
        <taxon>Lysobacterales</taxon>
        <taxon>Rhodanobacteraceae</taxon>
        <taxon>Dyella</taxon>
    </lineage>
</organism>
<evidence type="ECO:0000259" key="2">
    <source>
        <dbReference type="PROSITE" id="PS50883"/>
    </source>
</evidence>
<dbReference type="Pfam" id="PF00563">
    <property type="entry name" value="EAL"/>
    <property type="match status" value="1"/>
</dbReference>
<protein>
    <submittedName>
        <fullName evidence="4">EAL domain-containing protein</fullName>
    </submittedName>
</protein>
<dbReference type="NCBIfam" id="TIGR00254">
    <property type="entry name" value="GGDEF"/>
    <property type="match status" value="1"/>
</dbReference>
<dbReference type="InterPro" id="IPR000160">
    <property type="entry name" value="GGDEF_dom"/>
</dbReference>
<proteinExistence type="predicted"/>
<dbReference type="PROSITE" id="PS50887">
    <property type="entry name" value="GGDEF"/>
    <property type="match status" value="1"/>
</dbReference>
<dbReference type="InterPro" id="IPR035919">
    <property type="entry name" value="EAL_sf"/>
</dbReference>
<evidence type="ECO:0000313" key="4">
    <source>
        <dbReference type="EMBL" id="MFK2905048.1"/>
    </source>
</evidence>
<keyword evidence="5" id="KW-1185">Reference proteome</keyword>
<sequence>MQQATPAPWGDLRRQSGRLAWRYALLGIAWLAVSDTVAAWLPAGSGRELYFATKGLVFVAISALFIHGLQHRAINRFIESRSEIERLEQGYAELIDNLPIPCFVVEPCHGVILEANRAARDVYGVAPTSRLARCLADLDAQARSPLAVERSNPRCSDQLVKHRRADGSEFDVRLLATHLGRADGEVDLVMCLDVTAQLREQELQRLQAGIDPLTGLLTRGALRERVARSIREAPDQHQMAVLFINIDHFKLINDTQGHPSGDLHLREVATRIGAFADQDVMVGRFGGDEFVAVMTRPVTPMAPIELARNIRSAVAGTGSGDDFAVARTCSIGIAWWPEHGTDVDTLLSAGDAALCHAKQAGRDRVVQFDPSMRREAWRYVELVQGLRQALALTRLHLRYQPQFCLSTGRIVGLEALCAWRGSGGAEIKASEFIPVAERSGQIVELGQWVLREALGQVCRWLAEGTYDGPVAINVSPVQLRQPSFVDFVQSTIISTGLRTQLVELEITETVALHLDEELRTSLIRLAGMGIAIAIDDFGRGYSSLSHFKRLPITRLKIDASFVRNVDRLCDSQAIVNSMLQMARALGISTVAEGVERKEKALWLRAHGCDAVQGYLYARPASAATLDFARRHALEDESEADFPA</sequence>
<dbReference type="Gene3D" id="3.30.450.20">
    <property type="entry name" value="PAS domain"/>
    <property type="match status" value="1"/>
</dbReference>
<dbReference type="PANTHER" id="PTHR44757">
    <property type="entry name" value="DIGUANYLATE CYCLASE DGCP"/>
    <property type="match status" value="1"/>
</dbReference>
<dbReference type="SUPFAM" id="SSF55785">
    <property type="entry name" value="PYP-like sensor domain (PAS domain)"/>
    <property type="match status" value="1"/>
</dbReference>
<dbReference type="SMART" id="SM00267">
    <property type="entry name" value="GGDEF"/>
    <property type="match status" value="1"/>
</dbReference>